<comment type="similarity">
    <text evidence="1">Belongs to the asparaginase 1 family.</text>
</comment>
<evidence type="ECO:0000256" key="8">
    <source>
        <dbReference type="PROSITE-ProRule" id="PRU10100"/>
    </source>
</evidence>
<dbReference type="Pfam" id="PF00710">
    <property type="entry name" value="Asparaginase"/>
    <property type="match status" value="1"/>
</dbReference>
<feature type="active site" evidence="7">
    <location>
        <position position="12"/>
    </location>
</feature>
<dbReference type="PRINTS" id="PR00139">
    <property type="entry name" value="ASNGLNASE"/>
</dbReference>
<dbReference type="FunFam" id="3.40.50.1170:FF:000001">
    <property type="entry name" value="L-asparaginase 2"/>
    <property type="match status" value="1"/>
</dbReference>
<evidence type="ECO:0000256" key="3">
    <source>
        <dbReference type="ARBA" id="ARBA00022801"/>
    </source>
</evidence>
<feature type="active site" evidence="8">
    <location>
        <position position="92"/>
    </location>
</feature>
<dbReference type="InterPro" id="IPR027474">
    <property type="entry name" value="L-asparaginase_N"/>
</dbReference>
<dbReference type="InterPro" id="IPR004550">
    <property type="entry name" value="AsnASE_II"/>
</dbReference>
<evidence type="ECO:0000259" key="10">
    <source>
        <dbReference type="Pfam" id="PF17763"/>
    </source>
</evidence>
<dbReference type="InterPro" id="IPR037152">
    <property type="entry name" value="L-asparaginase_N_sf"/>
</dbReference>
<evidence type="ECO:0000256" key="6">
    <source>
        <dbReference type="PIRSR" id="PIRSR001220-2"/>
    </source>
</evidence>
<feature type="binding site" evidence="6">
    <location>
        <begin position="92"/>
        <end position="93"/>
    </location>
    <ligand>
        <name>substrate</name>
    </ligand>
</feature>
<dbReference type="PIRSF" id="PIRSF500176">
    <property type="entry name" value="L_ASNase"/>
    <property type="match status" value="1"/>
</dbReference>
<dbReference type="Gene3D" id="3.40.50.40">
    <property type="match status" value="1"/>
</dbReference>
<dbReference type="PANTHER" id="PTHR11707:SF28">
    <property type="entry name" value="60 KDA LYSOPHOSPHOLIPASE"/>
    <property type="match status" value="1"/>
</dbReference>
<feature type="active site" description="O-isoaspartyl threonine intermediate" evidence="5">
    <location>
        <position position="12"/>
    </location>
</feature>
<feature type="domain" description="Asparaginase/glutaminase C-terminal" evidence="10">
    <location>
        <begin position="236"/>
        <end position="344"/>
    </location>
</feature>
<evidence type="ECO:0000313" key="11">
    <source>
        <dbReference type="EMBL" id="MST80754.1"/>
    </source>
</evidence>
<gene>
    <name evidence="11" type="ORF">FYJ60_00180</name>
</gene>
<accession>A0A7X2TM06</accession>
<dbReference type="Pfam" id="PF17763">
    <property type="entry name" value="Asparaginase_C"/>
    <property type="match status" value="1"/>
</dbReference>
<dbReference type="PANTHER" id="PTHR11707">
    <property type="entry name" value="L-ASPARAGINASE"/>
    <property type="match status" value="1"/>
</dbReference>
<dbReference type="PROSITE" id="PS00917">
    <property type="entry name" value="ASN_GLN_ASE_2"/>
    <property type="match status" value="1"/>
</dbReference>
<dbReference type="SMART" id="SM00870">
    <property type="entry name" value="Asparaginase"/>
    <property type="match status" value="1"/>
</dbReference>
<dbReference type="InterPro" id="IPR027473">
    <property type="entry name" value="L-asparaginase_C"/>
</dbReference>
<keyword evidence="3" id="KW-0378">Hydrolase</keyword>
<evidence type="ECO:0000256" key="5">
    <source>
        <dbReference type="PIRSR" id="PIRSR001220-1"/>
    </source>
</evidence>
<protein>
    <recommendedName>
        <fullName evidence="2">asparaginase</fullName>
        <ecNumber evidence="2">3.5.1.1</ecNumber>
    </recommendedName>
</protein>
<dbReference type="EMBL" id="VUMV01000001">
    <property type="protein sequence ID" value="MST80754.1"/>
    <property type="molecule type" value="Genomic_DNA"/>
</dbReference>
<dbReference type="Gene3D" id="3.40.50.1170">
    <property type="entry name" value="L-asparaginase, N-terminal domain"/>
    <property type="match status" value="1"/>
</dbReference>
<evidence type="ECO:0000256" key="1">
    <source>
        <dbReference type="ARBA" id="ARBA00010518"/>
    </source>
</evidence>
<evidence type="ECO:0000256" key="2">
    <source>
        <dbReference type="ARBA" id="ARBA00012920"/>
    </source>
</evidence>
<comment type="catalytic activity">
    <reaction evidence="4">
        <text>L-asparagine + H2O = L-aspartate + NH4(+)</text>
        <dbReference type="Rhea" id="RHEA:21016"/>
        <dbReference type="ChEBI" id="CHEBI:15377"/>
        <dbReference type="ChEBI" id="CHEBI:28938"/>
        <dbReference type="ChEBI" id="CHEBI:29991"/>
        <dbReference type="ChEBI" id="CHEBI:58048"/>
        <dbReference type="EC" id="3.5.1.1"/>
    </reaction>
</comment>
<dbReference type="CDD" id="cd08964">
    <property type="entry name" value="L-asparaginase_II"/>
    <property type="match status" value="1"/>
</dbReference>
<dbReference type="GO" id="GO:0004067">
    <property type="term" value="F:asparaginase activity"/>
    <property type="evidence" value="ECO:0007669"/>
    <property type="project" value="UniProtKB-UniRule"/>
</dbReference>
<dbReference type="GO" id="GO:0006528">
    <property type="term" value="P:asparagine metabolic process"/>
    <property type="evidence" value="ECO:0007669"/>
    <property type="project" value="InterPro"/>
</dbReference>
<feature type="domain" description="L-asparaginase N-terminal" evidence="9">
    <location>
        <begin position="3"/>
        <end position="188"/>
    </location>
</feature>
<comment type="caution">
    <text evidence="11">The sequence shown here is derived from an EMBL/GenBank/DDBJ whole genome shotgun (WGS) entry which is preliminary data.</text>
</comment>
<feature type="binding site" evidence="6">
    <location>
        <position position="59"/>
    </location>
    <ligand>
        <name>substrate</name>
    </ligand>
</feature>
<dbReference type="EC" id="3.5.1.1" evidence="2"/>
<dbReference type="InterPro" id="IPR036152">
    <property type="entry name" value="Asp/glu_Ase-like_sf"/>
</dbReference>
<dbReference type="AlphaFoldDB" id="A0A7X2TM06"/>
<organism evidence="11 12">
    <name type="scientific">Bilifractor porci</name>
    <dbReference type="NCBI Taxonomy" id="2606636"/>
    <lineage>
        <taxon>Bacteria</taxon>
        <taxon>Bacillati</taxon>
        <taxon>Bacillota</taxon>
        <taxon>Clostridia</taxon>
        <taxon>Lachnospirales</taxon>
        <taxon>Lachnospiraceae</taxon>
        <taxon>Bilifractor</taxon>
    </lineage>
</organism>
<keyword evidence="12" id="KW-1185">Reference proteome</keyword>
<evidence type="ECO:0000256" key="4">
    <source>
        <dbReference type="ARBA" id="ARBA00049366"/>
    </source>
</evidence>
<dbReference type="InterPro" id="IPR027475">
    <property type="entry name" value="Asparaginase/glutaminase_AS2"/>
</dbReference>
<dbReference type="PROSITE" id="PS51732">
    <property type="entry name" value="ASN_GLN_ASE_3"/>
    <property type="match status" value="1"/>
</dbReference>
<dbReference type="RefSeq" id="WP_154456576.1">
    <property type="nucleotide sequence ID" value="NZ_VUMV01000001.1"/>
</dbReference>
<dbReference type="InterPro" id="IPR020827">
    <property type="entry name" value="Asparaginase/glutaminase_AS1"/>
</dbReference>
<dbReference type="SUPFAM" id="SSF53774">
    <property type="entry name" value="Glutaminase/Asparaginase"/>
    <property type="match status" value="1"/>
</dbReference>
<evidence type="ECO:0000313" key="12">
    <source>
        <dbReference type="Proteomes" id="UP000466864"/>
    </source>
</evidence>
<evidence type="ECO:0000256" key="7">
    <source>
        <dbReference type="PROSITE-ProRule" id="PRU10099"/>
    </source>
</evidence>
<dbReference type="InterPro" id="IPR040919">
    <property type="entry name" value="Asparaginase_C"/>
</dbReference>
<dbReference type="Proteomes" id="UP000466864">
    <property type="component" value="Unassembled WGS sequence"/>
</dbReference>
<dbReference type="InterPro" id="IPR006034">
    <property type="entry name" value="Asparaginase/glutaminase-like"/>
</dbReference>
<reference evidence="11 12" key="1">
    <citation type="submission" date="2019-08" db="EMBL/GenBank/DDBJ databases">
        <title>In-depth cultivation of the pig gut microbiome towards novel bacterial diversity and tailored functional studies.</title>
        <authorList>
            <person name="Wylensek D."/>
            <person name="Hitch T.C.A."/>
            <person name="Clavel T."/>
        </authorList>
    </citation>
    <scope>NUCLEOTIDE SEQUENCE [LARGE SCALE GENOMIC DNA]</scope>
    <source>
        <strain evidence="11 12">Oil+RF-744-WCA-WT-13</strain>
    </source>
</reference>
<dbReference type="SFLD" id="SFLDS00057">
    <property type="entry name" value="Glutaminase/Asparaginase"/>
    <property type="match status" value="1"/>
</dbReference>
<evidence type="ECO:0000259" key="9">
    <source>
        <dbReference type="Pfam" id="PF00710"/>
    </source>
</evidence>
<dbReference type="PIRSF" id="PIRSF001220">
    <property type="entry name" value="L-ASNase_gatD"/>
    <property type="match status" value="1"/>
</dbReference>
<name>A0A7X2TM06_9FIRM</name>
<sequence>MKKIRIIATGGTIAGSADTASETSDYQAGSLGIKEIIRSVPGLCSCAELSAEQFCNIDSRDMTEDILLRLAKRVHTLVGQDDTDGIVITHGTDTMEETAFFLHLTVPAGKPVVLTGSMRPATALSADGPMNLLNAVRTAASPDAEGRGVLITMNGSIEGAVDATKKNTTSLGAFCSPNRGSLGMIRDGIPVFFAESSSGIPDDRQMMRMGTECEGKKQKRDPGMFSLEGIKRLPTVYILYGNTCADGAMVRAAIRAGAEGIVYAGTGNGSVHQEDEKELVRAAESGIPVVISTRTGSGPVTAHVRTKSRSGMISSGFLNPQKARILLQLCLTVTKDPETIAGVFSKY</sequence>
<dbReference type="PROSITE" id="PS00144">
    <property type="entry name" value="ASN_GLN_ASE_1"/>
    <property type="match status" value="1"/>
</dbReference>
<proteinExistence type="inferred from homology"/>